<dbReference type="GO" id="GO:0003917">
    <property type="term" value="F:DNA topoisomerase type I (single strand cut, ATP-independent) activity"/>
    <property type="evidence" value="ECO:0007669"/>
    <property type="project" value="UniProtKB-EC"/>
</dbReference>
<dbReference type="InterPro" id="IPR023405">
    <property type="entry name" value="Topo_IA_core_domain"/>
</dbReference>
<dbReference type="SMART" id="SM00493">
    <property type="entry name" value="TOPRIM"/>
    <property type="match status" value="1"/>
</dbReference>
<feature type="compositionally biased region" description="Low complexity" evidence="13">
    <location>
        <begin position="646"/>
        <end position="657"/>
    </location>
</feature>
<keyword evidence="17" id="KW-1185">Reference proteome</keyword>
<dbReference type="EMBL" id="JACHXM010000002">
    <property type="protein sequence ID" value="MBB3139995.1"/>
    <property type="molecule type" value="Genomic_DNA"/>
</dbReference>
<evidence type="ECO:0000256" key="8">
    <source>
        <dbReference type="ARBA" id="ARBA00023235"/>
    </source>
</evidence>
<dbReference type="GO" id="GO:0046872">
    <property type="term" value="F:metal ion binding"/>
    <property type="evidence" value="ECO:0007669"/>
    <property type="project" value="UniProtKB-KW"/>
</dbReference>
<dbReference type="GO" id="GO:0006281">
    <property type="term" value="P:DNA repair"/>
    <property type="evidence" value="ECO:0007669"/>
    <property type="project" value="TreeGrafter"/>
</dbReference>
<dbReference type="SUPFAM" id="SSF56712">
    <property type="entry name" value="Prokaryotic type I DNA topoisomerase"/>
    <property type="match status" value="1"/>
</dbReference>
<dbReference type="Proteomes" id="UP000525987">
    <property type="component" value="Unassembled WGS sequence"/>
</dbReference>
<evidence type="ECO:0000256" key="12">
    <source>
        <dbReference type="ARBA" id="ARBA00032877"/>
    </source>
</evidence>
<feature type="domain" description="Topo IA-type catalytic" evidence="15">
    <location>
        <begin position="150"/>
        <end position="592"/>
    </location>
</feature>
<dbReference type="CDD" id="cd00186">
    <property type="entry name" value="TOP1Ac"/>
    <property type="match status" value="1"/>
</dbReference>
<comment type="catalytic activity">
    <reaction evidence="1">
        <text>ATP-independent breakage of single-stranded DNA, followed by passage and rejoining.</text>
        <dbReference type="EC" id="5.6.2.1"/>
    </reaction>
</comment>
<dbReference type="InterPro" id="IPR003601">
    <property type="entry name" value="Topo_IA_2"/>
</dbReference>
<dbReference type="InterPro" id="IPR013825">
    <property type="entry name" value="Topo_IA_cen_sub2"/>
</dbReference>
<dbReference type="EC" id="5.6.2.1" evidence="3"/>
<keyword evidence="5" id="KW-0460">Magnesium</keyword>
<accession>A0A7W5BVU8</accession>
<dbReference type="Gene3D" id="2.70.20.10">
    <property type="entry name" value="Topoisomerase I, domain 3"/>
    <property type="match status" value="1"/>
</dbReference>
<feature type="domain" description="Toprim" evidence="14">
    <location>
        <begin position="1"/>
        <end position="133"/>
    </location>
</feature>
<dbReference type="PANTHER" id="PTHR11390">
    <property type="entry name" value="PROKARYOTIC DNA TOPOISOMERASE"/>
    <property type="match status" value="1"/>
</dbReference>
<dbReference type="InterPro" id="IPR023406">
    <property type="entry name" value="Topo_IA_AS"/>
</dbReference>
<dbReference type="PROSITE" id="PS52039">
    <property type="entry name" value="TOPO_IA_2"/>
    <property type="match status" value="1"/>
</dbReference>
<dbReference type="PRINTS" id="PR00417">
    <property type="entry name" value="PRTPISMRASEI"/>
</dbReference>
<organism evidence="16 17">
    <name type="scientific">Halomonas organivorans</name>
    <dbReference type="NCBI Taxonomy" id="257772"/>
    <lineage>
        <taxon>Bacteria</taxon>
        <taxon>Pseudomonadati</taxon>
        <taxon>Pseudomonadota</taxon>
        <taxon>Gammaproteobacteria</taxon>
        <taxon>Oceanospirillales</taxon>
        <taxon>Halomonadaceae</taxon>
        <taxon>Halomonas</taxon>
    </lineage>
</organism>
<dbReference type="PANTHER" id="PTHR11390:SF21">
    <property type="entry name" value="DNA TOPOISOMERASE 3-ALPHA"/>
    <property type="match status" value="1"/>
</dbReference>
<evidence type="ECO:0000256" key="7">
    <source>
        <dbReference type="ARBA" id="ARBA00023125"/>
    </source>
</evidence>
<dbReference type="InterPro" id="IPR006171">
    <property type="entry name" value="TOPRIM_dom"/>
</dbReference>
<gene>
    <name evidence="16" type="ORF">FHR96_000842</name>
</gene>
<dbReference type="InterPro" id="IPR000380">
    <property type="entry name" value="Topo_IA"/>
</dbReference>
<proteinExistence type="inferred from homology"/>
<keyword evidence="6" id="KW-0799">Topoisomerase</keyword>
<evidence type="ECO:0000256" key="3">
    <source>
        <dbReference type="ARBA" id="ARBA00012891"/>
    </source>
</evidence>
<comment type="similarity">
    <text evidence="2">Belongs to the type IA topoisomerase family.</text>
</comment>
<dbReference type="PROSITE" id="PS00396">
    <property type="entry name" value="TOPO_IA_1"/>
    <property type="match status" value="1"/>
</dbReference>
<dbReference type="NCBIfam" id="NF005829">
    <property type="entry name" value="PRK07726.1"/>
    <property type="match status" value="1"/>
</dbReference>
<dbReference type="GO" id="GO:0006265">
    <property type="term" value="P:DNA topological change"/>
    <property type="evidence" value="ECO:0007669"/>
    <property type="project" value="InterPro"/>
</dbReference>
<dbReference type="InterPro" id="IPR034144">
    <property type="entry name" value="TOPRIM_TopoIII"/>
</dbReference>
<dbReference type="Gene3D" id="3.40.50.140">
    <property type="match status" value="1"/>
</dbReference>
<keyword evidence="7" id="KW-0238">DNA-binding</keyword>
<dbReference type="InterPro" id="IPR013497">
    <property type="entry name" value="Topo_IA_cen"/>
</dbReference>
<dbReference type="GO" id="GO:0003677">
    <property type="term" value="F:DNA binding"/>
    <property type="evidence" value="ECO:0007669"/>
    <property type="project" value="UniProtKB-KW"/>
</dbReference>
<dbReference type="NCBIfam" id="TIGR01056">
    <property type="entry name" value="topB"/>
    <property type="match status" value="1"/>
</dbReference>
<dbReference type="GO" id="GO:0006310">
    <property type="term" value="P:DNA recombination"/>
    <property type="evidence" value="ECO:0007669"/>
    <property type="project" value="TreeGrafter"/>
</dbReference>
<feature type="compositionally biased region" description="Basic residues" evidence="13">
    <location>
        <begin position="621"/>
        <end position="632"/>
    </location>
</feature>
<feature type="region of interest" description="Disordered" evidence="13">
    <location>
        <begin position="606"/>
        <end position="666"/>
    </location>
</feature>
<sequence length="666" mass="73142">MRLIIAEKPSLARAIADALPAAVRREDGALVAGDTTVTWCLGHLLEQAPPEAYDPALKRWRLDTLPILPERWKLAPRPKARGQIAVIRRLLKQAGEVVHAGDPDREGQLLVQEVIEHLGWKGPVSRLLVSDLNAPAVKRALSRLEDNTRYAPLYRAAQARSRADWLYGINLTRAWTLVGRQAGHDGVLSVGRVQTPVLGLVVRRDAEIRDFEPKPFYVLWADLAVARGRLRAWWAPGEGHPLDDQGRLLERAPAAALAERLPGAEGRLTKLERRDRRQAAPLPYSLSALQVDAARRHGLSAKAVLDICQRLYERHQLITYPRSDCRYLPEEHWSGARRTLEGACAGDDTLRGWLAGADFAKRSKAWNDKQVGAHHALAPTGKTADPAKLSRQEADVFRLIARNVLAQFYPALSTREVKAEFTIAGELFRARGQEVLEAGWKPLFTTRDETPPLPPLTEGEACRVEEVGVEDRETRPPEPFTDASLIKAMMNIARYVNDQEVRRTLRDTDGLGTEATRAGIIETLETRGYLVREGKALRATRLGDALIASLPEAVGRPERTALWEQRLSAIAEAGDAPAPFLDALVHDLRELLSRADAGRMRLALTNAQGAEPAARSGKSGGKARRGSGRKSGNKSAGKTTGRRGGASKAAKDGASSSPRRRRSSSS</sequence>
<evidence type="ECO:0000256" key="4">
    <source>
        <dbReference type="ARBA" id="ARBA00022723"/>
    </source>
</evidence>
<keyword evidence="8 16" id="KW-0413">Isomerase</keyword>
<evidence type="ECO:0000256" key="1">
    <source>
        <dbReference type="ARBA" id="ARBA00000213"/>
    </source>
</evidence>
<evidence type="ECO:0000256" key="11">
    <source>
        <dbReference type="ARBA" id="ARBA00032235"/>
    </source>
</evidence>
<evidence type="ECO:0000256" key="13">
    <source>
        <dbReference type="SAM" id="MobiDB-lite"/>
    </source>
</evidence>
<dbReference type="SMART" id="SM00437">
    <property type="entry name" value="TOP1Ac"/>
    <property type="match status" value="1"/>
</dbReference>
<dbReference type="Pfam" id="PF01131">
    <property type="entry name" value="Topoisom_bac"/>
    <property type="match status" value="1"/>
</dbReference>
<dbReference type="FunFam" id="3.40.50.140:FF:000004">
    <property type="entry name" value="DNA topoisomerase 3"/>
    <property type="match status" value="1"/>
</dbReference>
<dbReference type="GO" id="GO:0043597">
    <property type="term" value="C:cytoplasmic replication fork"/>
    <property type="evidence" value="ECO:0007669"/>
    <property type="project" value="TreeGrafter"/>
</dbReference>
<dbReference type="InterPro" id="IPR003602">
    <property type="entry name" value="Topo_IA_DNA-bd_dom"/>
</dbReference>
<dbReference type="Gene3D" id="1.10.460.10">
    <property type="entry name" value="Topoisomerase I, domain 2"/>
    <property type="match status" value="1"/>
</dbReference>
<evidence type="ECO:0000256" key="2">
    <source>
        <dbReference type="ARBA" id="ARBA00009446"/>
    </source>
</evidence>
<comment type="caution">
    <text evidence="16">The sequence shown here is derived from an EMBL/GenBank/DDBJ whole genome shotgun (WGS) entry which is preliminary data.</text>
</comment>
<dbReference type="InterPro" id="IPR013826">
    <property type="entry name" value="Topo_IA_cen_sub3"/>
</dbReference>
<dbReference type="CDD" id="cd03362">
    <property type="entry name" value="TOPRIM_TopoIA_TopoIII"/>
    <property type="match status" value="1"/>
</dbReference>
<evidence type="ECO:0000256" key="10">
    <source>
        <dbReference type="ARBA" id="ARBA00031985"/>
    </source>
</evidence>
<name>A0A7W5BVU8_9GAMM</name>
<evidence type="ECO:0000259" key="15">
    <source>
        <dbReference type="PROSITE" id="PS52039"/>
    </source>
</evidence>
<reference evidence="16 17" key="1">
    <citation type="submission" date="2020-08" db="EMBL/GenBank/DDBJ databases">
        <title>Genomic Encyclopedia of Type Strains, Phase III (KMG-III): the genomes of soil and plant-associated and newly described type strains.</title>
        <authorList>
            <person name="Whitman W."/>
        </authorList>
    </citation>
    <scope>NUCLEOTIDE SEQUENCE [LARGE SCALE GENOMIC DNA]</scope>
    <source>
        <strain evidence="16 17">CECT 5995</strain>
    </source>
</reference>
<dbReference type="RefSeq" id="WP_183386405.1">
    <property type="nucleotide sequence ID" value="NZ_JACHXM010000002.1"/>
</dbReference>
<dbReference type="PROSITE" id="PS50880">
    <property type="entry name" value="TOPRIM"/>
    <property type="match status" value="1"/>
</dbReference>
<evidence type="ECO:0000313" key="16">
    <source>
        <dbReference type="EMBL" id="MBB3139995.1"/>
    </source>
</evidence>
<dbReference type="SMART" id="SM00436">
    <property type="entry name" value="TOP1Bc"/>
    <property type="match status" value="1"/>
</dbReference>
<evidence type="ECO:0000259" key="14">
    <source>
        <dbReference type="PROSITE" id="PS50880"/>
    </source>
</evidence>
<evidence type="ECO:0000313" key="17">
    <source>
        <dbReference type="Proteomes" id="UP000525987"/>
    </source>
</evidence>
<protein>
    <recommendedName>
        <fullName evidence="3">DNA topoisomerase</fullName>
        <ecNumber evidence="3">5.6.2.1</ecNumber>
    </recommendedName>
    <alternativeName>
        <fullName evidence="12">Omega-protein</fullName>
    </alternativeName>
    <alternativeName>
        <fullName evidence="11">Relaxing enzyme</fullName>
    </alternativeName>
    <alternativeName>
        <fullName evidence="9">Swivelase</fullName>
    </alternativeName>
    <alternativeName>
        <fullName evidence="10">Untwisting enzyme</fullName>
    </alternativeName>
</protein>
<dbReference type="Gene3D" id="1.10.290.10">
    <property type="entry name" value="Topoisomerase I, domain 4"/>
    <property type="match status" value="1"/>
</dbReference>
<dbReference type="InterPro" id="IPR005738">
    <property type="entry name" value="TopoIII"/>
</dbReference>
<keyword evidence="4" id="KW-0479">Metal-binding</keyword>
<evidence type="ECO:0000256" key="9">
    <source>
        <dbReference type="ARBA" id="ARBA00030003"/>
    </source>
</evidence>
<evidence type="ECO:0000256" key="6">
    <source>
        <dbReference type="ARBA" id="ARBA00023029"/>
    </source>
</evidence>
<dbReference type="InterPro" id="IPR013824">
    <property type="entry name" value="Topo_IA_cen_sub1"/>
</dbReference>
<dbReference type="Pfam" id="PF01751">
    <property type="entry name" value="Toprim"/>
    <property type="match status" value="1"/>
</dbReference>
<dbReference type="FunFam" id="1.10.290.10:FF:000004">
    <property type="entry name" value="DNA topoisomerase 3"/>
    <property type="match status" value="1"/>
</dbReference>
<dbReference type="AlphaFoldDB" id="A0A7W5BVU8"/>
<evidence type="ECO:0000256" key="5">
    <source>
        <dbReference type="ARBA" id="ARBA00022842"/>
    </source>
</evidence>